<dbReference type="Gene3D" id="3.40.630.30">
    <property type="match status" value="1"/>
</dbReference>
<keyword evidence="2" id="KW-0808">Transferase</keyword>
<dbReference type="InterPro" id="IPR016181">
    <property type="entry name" value="Acyl_CoA_acyltransferase"/>
</dbReference>
<keyword evidence="3" id="KW-1185">Reference proteome</keyword>
<dbReference type="Proteomes" id="UP001615550">
    <property type="component" value="Unassembled WGS sequence"/>
</dbReference>
<name>A0ABW8DBH5_9GAMM</name>
<dbReference type="GO" id="GO:0016746">
    <property type="term" value="F:acyltransferase activity"/>
    <property type="evidence" value="ECO:0007669"/>
    <property type="project" value="UniProtKB-KW"/>
</dbReference>
<reference evidence="2 3" key="1">
    <citation type="submission" date="2024-08" db="EMBL/GenBank/DDBJ databases">
        <title>Draft Genome Sequence of Legionella lytica strain DSB2004, Isolated From a Fire Sprinkler System.</title>
        <authorList>
            <person name="Everhart A.D."/>
            <person name="Kidane D.T."/>
            <person name="Farone A.L."/>
            <person name="Farone M.B."/>
        </authorList>
    </citation>
    <scope>NUCLEOTIDE SEQUENCE [LARGE SCALE GENOMIC DNA]</scope>
    <source>
        <strain evidence="2 3">DSB2004</strain>
    </source>
</reference>
<dbReference type="PANTHER" id="PTHR43610:SF1">
    <property type="entry name" value="N-ACETYLTRANSFERASE DOMAIN-CONTAINING PROTEIN"/>
    <property type="match status" value="1"/>
</dbReference>
<sequence length="201" mass="23134">MSAKIIISEPDVLDGTLIQLEPIVIHHREPLSVAADCEQIWQYMPQKATSNLFDPWFNACLDKMQTGEQITYVVRCKISQEIIGATAYYAVQLENKSLSLGYSWYTPSYWGSKVNPEAKLLMLMQAFERWDINRVELGTDSRNSRSYHAIKKLGATEEGLLRQHMILQDKEITDTIVFSILRCEWPAIKKNLINRITHEDA</sequence>
<comment type="caution">
    <text evidence="2">The sequence shown here is derived from an EMBL/GenBank/DDBJ whole genome shotgun (WGS) entry which is preliminary data.</text>
</comment>
<protein>
    <submittedName>
        <fullName evidence="2">GNAT family N-acetyltransferase</fullName>
        <ecNumber evidence="2">2.3.-.-</ecNumber>
    </submittedName>
</protein>
<dbReference type="InterPro" id="IPR000182">
    <property type="entry name" value="GNAT_dom"/>
</dbReference>
<evidence type="ECO:0000259" key="1">
    <source>
        <dbReference type="Pfam" id="PF13302"/>
    </source>
</evidence>
<keyword evidence="2" id="KW-0012">Acyltransferase</keyword>
<dbReference type="EC" id="2.3.-.-" evidence="2"/>
<dbReference type="EMBL" id="JBGORX010000005">
    <property type="protein sequence ID" value="MFJ1269326.1"/>
    <property type="molecule type" value="Genomic_DNA"/>
</dbReference>
<evidence type="ECO:0000313" key="3">
    <source>
        <dbReference type="Proteomes" id="UP001615550"/>
    </source>
</evidence>
<dbReference type="PANTHER" id="PTHR43610">
    <property type="entry name" value="BLL6696 PROTEIN"/>
    <property type="match status" value="1"/>
</dbReference>
<evidence type="ECO:0000313" key="2">
    <source>
        <dbReference type="EMBL" id="MFJ1269326.1"/>
    </source>
</evidence>
<dbReference type="RefSeq" id="WP_400188150.1">
    <property type="nucleotide sequence ID" value="NZ_JBGORX010000005.1"/>
</dbReference>
<organism evidence="2 3">
    <name type="scientific">Legionella lytica</name>
    <dbReference type="NCBI Taxonomy" id="96232"/>
    <lineage>
        <taxon>Bacteria</taxon>
        <taxon>Pseudomonadati</taxon>
        <taxon>Pseudomonadota</taxon>
        <taxon>Gammaproteobacteria</taxon>
        <taxon>Legionellales</taxon>
        <taxon>Legionellaceae</taxon>
        <taxon>Legionella</taxon>
    </lineage>
</organism>
<gene>
    <name evidence="2" type="ORF">ACD661_12230</name>
</gene>
<dbReference type="SUPFAM" id="SSF55729">
    <property type="entry name" value="Acyl-CoA N-acyltransferases (Nat)"/>
    <property type="match status" value="1"/>
</dbReference>
<feature type="domain" description="N-acetyltransferase" evidence="1">
    <location>
        <begin position="20"/>
        <end position="156"/>
    </location>
</feature>
<accession>A0ABW8DBH5</accession>
<proteinExistence type="predicted"/>
<dbReference type="Pfam" id="PF13302">
    <property type="entry name" value="Acetyltransf_3"/>
    <property type="match status" value="1"/>
</dbReference>